<protein>
    <submittedName>
        <fullName evidence="1">Uncharacterized protein</fullName>
    </submittedName>
</protein>
<keyword evidence="2" id="KW-1185">Reference proteome</keyword>
<gene>
    <name evidence="1" type="ORF">GII36_02360</name>
</gene>
<evidence type="ECO:0000313" key="2">
    <source>
        <dbReference type="Proteomes" id="UP001059824"/>
    </source>
</evidence>
<evidence type="ECO:0000313" key="1">
    <source>
        <dbReference type="EMBL" id="QHN42689.1"/>
    </source>
</evidence>
<proteinExistence type="predicted"/>
<sequence>MRSKRFVDAYPETVQPFVGASPEIRNALQPAADWSLHFGAELHALLAGETPTTERATKLVQGYTRALNALMHSLQTAETLDTVVETDENWRVLQSLGFHSLAAASLGIWHSVLSGNTHIHRDVVHEAQMQVAVRTVHEMKERTDAVNTIGYSAYIAGEEGRRTDGEMTEADTYVAALGITKKYPHIAILPAPLQFESSNSHQKNMDLIALDLREDHAYGIQVKTQATDGDTARYDPRYVMVVDGRIDLDNVKRARRVPNKSMEIQASWPGLISAHFLQESPRTTTKKRASNLFAHDKVTAIQVLQRSNQARYLAGQLVGQTKSRTHDATMRIEDRLLYHLYI</sequence>
<accession>A0A857MN36</accession>
<dbReference type="Proteomes" id="UP001059824">
    <property type="component" value="Chromosome"/>
</dbReference>
<dbReference type="RefSeq" id="WP_260764175.1">
    <property type="nucleotide sequence ID" value="NZ_CP045921.1"/>
</dbReference>
<dbReference type="KEGG" id="mama:GII36_02360"/>
<dbReference type="EMBL" id="CP045921">
    <property type="protein sequence ID" value="QHN42689.1"/>
    <property type="molecule type" value="Genomic_DNA"/>
</dbReference>
<name>A0A857MN36_9BACT</name>
<organism evidence="1 2">
    <name type="scientific">Candidatus Mycosynbacter amalyticus</name>
    <dbReference type="NCBI Taxonomy" id="2665156"/>
    <lineage>
        <taxon>Bacteria</taxon>
        <taxon>Candidatus Saccharimonadota</taxon>
        <taxon>Candidatus Saccharimonadota incertae sedis</taxon>
        <taxon>Candidatus Mycosynbacter</taxon>
    </lineage>
</organism>
<reference evidence="1" key="1">
    <citation type="journal article" date="2021" name="Nat. Microbiol.">
        <title>Cocultivation of an ultrasmall environmental parasitic bacterium with lytic ability against bacteria associated with wastewater foams.</title>
        <authorList>
            <person name="Batinovic S."/>
            <person name="Rose J.J.A."/>
            <person name="Ratcliffe J."/>
            <person name="Seviour R.J."/>
            <person name="Petrovski S."/>
        </authorList>
    </citation>
    <scope>NUCLEOTIDE SEQUENCE</scope>
    <source>
        <strain evidence="1">JR1</strain>
    </source>
</reference>
<dbReference type="AlphaFoldDB" id="A0A857MN36"/>